<feature type="transmembrane region" description="Helical" evidence="7">
    <location>
        <begin position="24"/>
        <end position="42"/>
    </location>
</feature>
<keyword evidence="4 7" id="KW-0812">Transmembrane</keyword>
<dbReference type="Proteomes" id="UP000297564">
    <property type="component" value="Unassembled WGS sequence"/>
</dbReference>
<evidence type="ECO:0000313" key="10">
    <source>
        <dbReference type="Proteomes" id="UP000297564"/>
    </source>
</evidence>
<evidence type="ECO:0000256" key="5">
    <source>
        <dbReference type="ARBA" id="ARBA00022989"/>
    </source>
</evidence>
<evidence type="ECO:0000256" key="1">
    <source>
        <dbReference type="ARBA" id="ARBA00004651"/>
    </source>
</evidence>
<name>A0A4Z0BJR3_9BURK</name>
<feature type="transmembrane region" description="Helical" evidence="7">
    <location>
        <begin position="122"/>
        <end position="147"/>
    </location>
</feature>
<keyword evidence="6 7" id="KW-0472">Membrane</keyword>
<keyword evidence="5 7" id="KW-1133">Transmembrane helix</keyword>
<dbReference type="PANTHER" id="PTHR33778:SF1">
    <property type="entry name" value="MAGNESIUM TRANSPORTER YHID-RELATED"/>
    <property type="match status" value="1"/>
</dbReference>
<evidence type="ECO:0000256" key="3">
    <source>
        <dbReference type="ARBA" id="ARBA00022475"/>
    </source>
</evidence>
<evidence type="ECO:0000256" key="4">
    <source>
        <dbReference type="ARBA" id="ARBA00022692"/>
    </source>
</evidence>
<dbReference type="GO" id="GO:0005886">
    <property type="term" value="C:plasma membrane"/>
    <property type="evidence" value="ECO:0007669"/>
    <property type="project" value="UniProtKB-SubCell"/>
</dbReference>
<comment type="caution">
    <text evidence="9">The sequence shown here is derived from an EMBL/GenBank/DDBJ whole genome shotgun (WGS) entry which is preliminary data.</text>
</comment>
<dbReference type="RefSeq" id="WP_135285098.1">
    <property type="nucleotide sequence ID" value="NZ_SMLL01000004.1"/>
</dbReference>
<keyword evidence="10" id="KW-1185">Reference proteome</keyword>
<dbReference type="PANTHER" id="PTHR33778">
    <property type="entry name" value="PROTEIN MGTC"/>
    <property type="match status" value="1"/>
</dbReference>
<dbReference type="AlphaFoldDB" id="A0A4Z0BJR3"/>
<feature type="transmembrane region" description="Helical" evidence="7">
    <location>
        <begin position="54"/>
        <end position="72"/>
    </location>
</feature>
<keyword evidence="7" id="KW-0997">Cell inner membrane</keyword>
<evidence type="ECO:0000256" key="7">
    <source>
        <dbReference type="RuleBase" id="RU365041"/>
    </source>
</evidence>
<protein>
    <recommendedName>
        <fullName evidence="7">Protein MgtC</fullName>
    </recommendedName>
</protein>
<dbReference type="EMBL" id="SMLL01000004">
    <property type="protein sequence ID" value="TFY99555.1"/>
    <property type="molecule type" value="Genomic_DNA"/>
</dbReference>
<dbReference type="InterPro" id="IPR049177">
    <property type="entry name" value="MgtC_SapB_SrpB_YhiD_N"/>
</dbReference>
<comment type="similarity">
    <text evidence="2 7">Belongs to the MgtC/SapB family.</text>
</comment>
<dbReference type="InterPro" id="IPR003416">
    <property type="entry name" value="MgtC/SapB/SrpB/YhiD_fam"/>
</dbReference>
<evidence type="ECO:0000256" key="2">
    <source>
        <dbReference type="ARBA" id="ARBA00009298"/>
    </source>
</evidence>
<feature type="domain" description="MgtC/SapB/SrpB/YhiD N-terminal" evidence="8">
    <location>
        <begin position="31"/>
        <end position="155"/>
    </location>
</feature>
<comment type="subcellular location">
    <subcellularLocation>
        <location evidence="7">Cell inner membrane</location>
        <topology evidence="7">Multi-pass membrane protein</topology>
    </subcellularLocation>
    <subcellularLocation>
        <location evidence="1">Cell membrane</location>
        <topology evidence="1">Multi-pass membrane protein</topology>
    </subcellularLocation>
</comment>
<dbReference type="PRINTS" id="PR01837">
    <property type="entry name" value="MGTCSAPBPROT"/>
</dbReference>
<reference evidence="9 10" key="1">
    <citation type="submission" date="2019-03" db="EMBL/GenBank/DDBJ databases">
        <title>Ramlibacter rhizophilus CCTCC AB2015357, whole genome shotgun sequence.</title>
        <authorList>
            <person name="Zhang X."/>
            <person name="Feng G."/>
            <person name="Zhu H."/>
        </authorList>
    </citation>
    <scope>NUCLEOTIDE SEQUENCE [LARGE SCALE GENOMIC DNA]</scope>
    <source>
        <strain evidence="9 10">CCTCC AB2015357</strain>
    </source>
</reference>
<dbReference type="Pfam" id="PF02308">
    <property type="entry name" value="MgtC"/>
    <property type="match status" value="1"/>
</dbReference>
<gene>
    <name evidence="9" type="ORF">EZ242_10390</name>
</gene>
<sequence length="167" mass="17511">MDTWGRVLDTIAAEFSDLREIEDLTRVLVRLGVAAVLGALLGFERERAHKAAGLRTHILVSMGAALFVLMAVRSNFDPEPLSRVIQGVAAGIGFLCAGAILKSESSEQVRGLTTSAGLWMTTAIGLTAGLGHELLAVVGALLALVVLRLEGPVQRWLGGGSPGERGD</sequence>
<evidence type="ECO:0000313" key="9">
    <source>
        <dbReference type="EMBL" id="TFY99555.1"/>
    </source>
</evidence>
<keyword evidence="3" id="KW-1003">Cell membrane</keyword>
<evidence type="ECO:0000259" key="8">
    <source>
        <dbReference type="Pfam" id="PF02308"/>
    </source>
</evidence>
<accession>A0A4Z0BJR3</accession>
<organism evidence="9 10">
    <name type="scientific">Ramlibacter rhizophilus</name>
    <dbReference type="NCBI Taxonomy" id="1781167"/>
    <lineage>
        <taxon>Bacteria</taxon>
        <taxon>Pseudomonadati</taxon>
        <taxon>Pseudomonadota</taxon>
        <taxon>Betaproteobacteria</taxon>
        <taxon>Burkholderiales</taxon>
        <taxon>Comamonadaceae</taxon>
        <taxon>Ramlibacter</taxon>
    </lineage>
</organism>
<evidence type="ECO:0000256" key="6">
    <source>
        <dbReference type="ARBA" id="ARBA00023136"/>
    </source>
</evidence>
<proteinExistence type="inferred from homology"/>
<dbReference type="OrthoDB" id="9811198at2"/>